<evidence type="ECO:0000313" key="2">
    <source>
        <dbReference type="EMBL" id="ORJ60581.1"/>
    </source>
</evidence>
<dbReference type="Proteomes" id="UP000193136">
    <property type="component" value="Unassembled WGS sequence"/>
</dbReference>
<dbReference type="InterPro" id="IPR041854">
    <property type="entry name" value="BFD-like_2Fe2S-bd_dom_sf"/>
</dbReference>
<evidence type="ECO:0000313" key="3">
    <source>
        <dbReference type="Proteomes" id="UP000193136"/>
    </source>
</evidence>
<reference evidence="2 3" key="1">
    <citation type="submission" date="2017-03" db="EMBL/GenBank/DDBJ databases">
        <title>Genome sequence of Geothermobacter sp. EPR-M, Deep-Sea Iron Reducer.</title>
        <authorList>
            <person name="Tully B."/>
            <person name="Savalia P."/>
            <person name="Abuyen K."/>
            <person name="Baughan C."/>
            <person name="Romero E."/>
            <person name="Ronkowski C."/>
            <person name="Torres B."/>
            <person name="Tremblay J."/>
            <person name="Trujillo A."/>
            <person name="Tyler M."/>
            <person name="Perez-Rodriguez I."/>
            <person name="Amend J."/>
        </authorList>
    </citation>
    <scope>NUCLEOTIDE SEQUENCE [LARGE SCALE GENOMIC DNA]</scope>
    <source>
        <strain evidence="2 3">EPR-M</strain>
    </source>
</reference>
<gene>
    <name evidence="2" type="ORF">B5V00_07020</name>
</gene>
<evidence type="ECO:0000259" key="1">
    <source>
        <dbReference type="Pfam" id="PF04324"/>
    </source>
</evidence>
<keyword evidence="3" id="KW-1185">Reference proteome</keyword>
<sequence>MKLICYCFAHSEDEIRRAVLEDNGRSRIMEQILTANKAGACRCVETHPQGR</sequence>
<dbReference type="STRING" id="1969733.B5V00_07020"/>
<dbReference type="OrthoDB" id="9805137at2"/>
<dbReference type="EMBL" id="NAAD01000007">
    <property type="protein sequence ID" value="ORJ60581.1"/>
    <property type="molecule type" value="Genomic_DNA"/>
</dbReference>
<protein>
    <recommendedName>
        <fullName evidence="1">BFD-like [2Fe-2S]-binding domain-containing protein</fullName>
    </recommendedName>
</protein>
<proteinExistence type="predicted"/>
<dbReference type="RefSeq" id="WP_085010062.1">
    <property type="nucleotide sequence ID" value="NZ_NAAD01000007.1"/>
</dbReference>
<feature type="domain" description="BFD-like [2Fe-2S]-binding" evidence="1">
    <location>
        <begin position="3"/>
        <end position="43"/>
    </location>
</feature>
<dbReference type="Gene3D" id="1.10.10.1100">
    <property type="entry name" value="BFD-like [2Fe-2S]-binding domain"/>
    <property type="match status" value="1"/>
</dbReference>
<name>A0A1X0Y5V9_9BACT</name>
<organism evidence="2 3">
    <name type="scientific">Geothermobacter hydrogeniphilus</name>
    <dbReference type="NCBI Taxonomy" id="1969733"/>
    <lineage>
        <taxon>Bacteria</taxon>
        <taxon>Pseudomonadati</taxon>
        <taxon>Thermodesulfobacteriota</taxon>
        <taxon>Desulfuromonadia</taxon>
        <taxon>Desulfuromonadales</taxon>
        <taxon>Geothermobacteraceae</taxon>
        <taxon>Geothermobacter</taxon>
    </lineage>
</organism>
<dbReference type="Pfam" id="PF04324">
    <property type="entry name" value="Fer2_BFD"/>
    <property type="match status" value="1"/>
</dbReference>
<dbReference type="AlphaFoldDB" id="A0A1X0Y5V9"/>
<comment type="caution">
    <text evidence="2">The sequence shown here is derived from an EMBL/GenBank/DDBJ whole genome shotgun (WGS) entry which is preliminary data.</text>
</comment>
<dbReference type="InterPro" id="IPR007419">
    <property type="entry name" value="BFD-like_2Fe2S-bd_dom"/>
</dbReference>
<accession>A0A1X0Y5V9</accession>